<dbReference type="InterPro" id="IPR015797">
    <property type="entry name" value="NUDIX_hydrolase-like_dom_sf"/>
</dbReference>
<comment type="cofactor">
    <cofactor evidence="1">
        <name>Mg(2+)</name>
        <dbReference type="ChEBI" id="CHEBI:18420"/>
    </cofactor>
</comment>
<name>A0A1J4JI17_9EUKA</name>
<dbReference type="InterPro" id="IPR000086">
    <property type="entry name" value="NUDIX_hydrolase_dom"/>
</dbReference>
<reference evidence="4" key="1">
    <citation type="submission" date="2016-10" db="EMBL/GenBank/DDBJ databases">
        <authorList>
            <person name="Benchimol M."/>
            <person name="Almeida L.G."/>
            <person name="Vasconcelos A.T."/>
            <person name="Perreira-Neves A."/>
            <person name="Rosa I.A."/>
            <person name="Tasca T."/>
            <person name="Bogo M.R."/>
            <person name="de Souza W."/>
        </authorList>
    </citation>
    <scope>NUCLEOTIDE SEQUENCE [LARGE SCALE GENOMIC DNA]</scope>
    <source>
        <strain evidence="4">K</strain>
    </source>
</reference>
<dbReference type="Proteomes" id="UP000179807">
    <property type="component" value="Unassembled WGS sequence"/>
</dbReference>
<sequence>MTSIEFRGKCIPVTVAAPPDAELAIGTDLVKNWLAGLDDSLEVKSLEIQSVDKFGSSRVGFVKIKAHVERNGTSIPGIVLLRGSAVAMLLIITDEQTNEQFTILTKQPRVPTGRILLELPAGMSDGEGNLKGVAIKELEEECGIKVDASELIDLTELTYDQSANGVFTSGGLLDEYIKLFACKKTMKHEEILALEGKLGGESPHEQIILKIVKLEDVWKLSPDAKTLSALYLYQRLKDEGKL</sequence>
<protein>
    <submittedName>
        <fullName evidence="4">Hydrolase, NUDIX family protein</fullName>
    </submittedName>
</protein>
<dbReference type="RefSeq" id="XP_068351911.1">
    <property type="nucleotide sequence ID" value="XM_068490324.1"/>
</dbReference>
<dbReference type="CDD" id="cd03424">
    <property type="entry name" value="NUDIX_ADPRase_Nudt5_UGPPase_Nudt14"/>
    <property type="match status" value="1"/>
</dbReference>
<proteinExistence type="predicted"/>
<dbReference type="GO" id="GO:0019693">
    <property type="term" value="P:ribose phosphate metabolic process"/>
    <property type="evidence" value="ECO:0007669"/>
    <property type="project" value="TreeGrafter"/>
</dbReference>
<dbReference type="EMBL" id="MLAK01001037">
    <property type="protein sequence ID" value="OHS98774.1"/>
    <property type="molecule type" value="Genomic_DNA"/>
</dbReference>
<dbReference type="PROSITE" id="PS51462">
    <property type="entry name" value="NUDIX"/>
    <property type="match status" value="1"/>
</dbReference>
<dbReference type="VEuPathDB" id="TrichDB:TRFO_01817"/>
<keyword evidence="2 4" id="KW-0378">Hydrolase</keyword>
<evidence type="ECO:0000313" key="5">
    <source>
        <dbReference type="Proteomes" id="UP000179807"/>
    </source>
</evidence>
<gene>
    <name evidence="4" type="ORF">TRFO_01817</name>
</gene>
<comment type="caution">
    <text evidence="4">The sequence shown here is derived from an EMBL/GenBank/DDBJ whole genome shotgun (WGS) entry which is preliminary data.</text>
</comment>
<dbReference type="GeneID" id="94825028"/>
<dbReference type="OrthoDB" id="10249920at2759"/>
<organism evidence="4 5">
    <name type="scientific">Tritrichomonas foetus</name>
    <dbReference type="NCBI Taxonomy" id="1144522"/>
    <lineage>
        <taxon>Eukaryota</taxon>
        <taxon>Metamonada</taxon>
        <taxon>Parabasalia</taxon>
        <taxon>Tritrichomonadida</taxon>
        <taxon>Tritrichomonadidae</taxon>
        <taxon>Tritrichomonas</taxon>
    </lineage>
</organism>
<evidence type="ECO:0000313" key="4">
    <source>
        <dbReference type="EMBL" id="OHS98774.1"/>
    </source>
</evidence>
<dbReference type="Pfam" id="PF00293">
    <property type="entry name" value="NUDIX"/>
    <property type="match status" value="1"/>
</dbReference>
<feature type="domain" description="Nudix hydrolase" evidence="3">
    <location>
        <begin position="81"/>
        <end position="234"/>
    </location>
</feature>
<evidence type="ECO:0000256" key="2">
    <source>
        <dbReference type="ARBA" id="ARBA00022801"/>
    </source>
</evidence>
<evidence type="ECO:0000259" key="3">
    <source>
        <dbReference type="PROSITE" id="PS51462"/>
    </source>
</evidence>
<keyword evidence="5" id="KW-1185">Reference proteome</keyword>
<dbReference type="PANTHER" id="PTHR11839:SF18">
    <property type="entry name" value="NUDIX HYDROLASE DOMAIN-CONTAINING PROTEIN"/>
    <property type="match status" value="1"/>
</dbReference>
<dbReference type="GO" id="GO:0006753">
    <property type="term" value="P:nucleoside phosphate metabolic process"/>
    <property type="evidence" value="ECO:0007669"/>
    <property type="project" value="TreeGrafter"/>
</dbReference>
<dbReference type="GO" id="GO:0080041">
    <property type="term" value="F:ADP-ribose pyrophosphohydrolase activity"/>
    <property type="evidence" value="ECO:0007669"/>
    <property type="project" value="TreeGrafter"/>
</dbReference>
<dbReference type="SUPFAM" id="SSF55811">
    <property type="entry name" value="Nudix"/>
    <property type="match status" value="1"/>
</dbReference>
<accession>A0A1J4JI17</accession>
<dbReference type="GO" id="GO:0080042">
    <property type="term" value="F:ADP-glucose pyrophosphohydrolase activity"/>
    <property type="evidence" value="ECO:0007669"/>
    <property type="project" value="TreeGrafter"/>
</dbReference>
<dbReference type="AlphaFoldDB" id="A0A1J4JI17"/>
<dbReference type="PANTHER" id="PTHR11839">
    <property type="entry name" value="UDP/ADP-SUGAR PYROPHOSPHATASE"/>
    <property type="match status" value="1"/>
</dbReference>
<evidence type="ECO:0000256" key="1">
    <source>
        <dbReference type="ARBA" id="ARBA00001946"/>
    </source>
</evidence>
<dbReference type="Gene3D" id="3.90.79.10">
    <property type="entry name" value="Nucleoside Triphosphate Pyrophosphohydrolase"/>
    <property type="match status" value="1"/>
</dbReference>